<comment type="cofactor">
    <cofactor evidence="2">
        <name>Mn(2+)</name>
        <dbReference type="ChEBI" id="CHEBI:29035"/>
    </cofactor>
</comment>
<evidence type="ECO:0000256" key="8">
    <source>
        <dbReference type="ARBA" id="ARBA00023049"/>
    </source>
</evidence>
<keyword evidence="8" id="KW-0482">Metalloprotease</keyword>
<dbReference type="PANTHER" id="PTHR43226">
    <property type="entry name" value="XAA-PRO AMINOPEPTIDASE 3"/>
    <property type="match status" value="1"/>
</dbReference>
<dbReference type="GO" id="GO:0005829">
    <property type="term" value="C:cytosol"/>
    <property type="evidence" value="ECO:0007669"/>
    <property type="project" value="TreeGrafter"/>
</dbReference>
<dbReference type="STRING" id="364032.SAMN05443662_0705"/>
<name>A0A1N6EPE4_9GAMM</name>
<dbReference type="GO" id="GO:0070006">
    <property type="term" value="F:metalloaminopeptidase activity"/>
    <property type="evidence" value="ECO:0007669"/>
    <property type="project" value="InterPro"/>
</dbReference>
<evidence type="ECO:0000256" key="10">
    <source>
        <dbReference type="ARBA" id="ARBA00069363"/>
    </source>
</evidence>
<dbReference type="InterPro" id="IPR007865">
    <property type="entry name" value="Aminopep_P_N"/>
</dbReference>
<dbReference type="EC" id="3.4.11.9" evidence="4"/>
<evidence type="ECO:0000256" key="9">
    <source>
        <dbReference type="ARBA" id="ARBA00023211"/>
    </source>
</evidence>
<reference evidence="14 15" key="1">
    <citation type="submission" date="2016-11" db="EMBL/GenBank/DDBJ databases">
        <authorList>
            <person name="Jaros S."/>
            <person name="Januszkiewicz K."/>
            <person name="Wedrychowicz H."/>
        </authorList>
    </citation>
    <scope>NUCLEOTIDE SEQUENCE [LARGE SCALE GENOMIC DNA]</scope>
    <source>
        <strain evidence="14 15">DSM 17737</strain>
    </source>
</reference>
<keyword evidence="15" id="KW-1185">Reference proteome</keyword>
<dbReference type="OrthoDB" id="9806388at2"/>
<evidence type="ECO:0000259" key="13">
    <source>
        <dbReference type="SMART" id="SM01011"/>
    </source>
</evidence>
<dbReference type="PANTHER" id="PTHR43226:SF4">
    <property type="entry name" value="XAA-PRO AMINOPEPTIDASE 3"/>
    <property type="match status" value="1"/>
</dbReference>
<evidence type="ECO:0000256" key="2">
    <source>
        <dbReference type="ARBA" id="ARBA00001936"/>
    </source>
</evidence>
<dbReference type="GO" id="GO:0006508">
    <property type="term" value="P:proteolysis"/>
    <property type="evidence" value="ECO:0007669"/>
    <property type="project" value="UniProtKB-KW"/>
</dbReference>
<dbReference type="Proteomes" id="UP000198461">
    <property type="component" value="Unassembled WGS sequence"/>
</dbReference>
<dbReference type="InterPro" id="IPR052433">
    <property type="entry name" value="X-Pro_dipept-like"/>
</dbReference>
<keyword evidence="14" id="KW-0031">Aminopeptidase</keyword>
<proteinExistence type="inferred from homology"/>
<keyword evidence="5" id="KW-0645">Protease</keyword>
<keyword evidence="7" id="KW-0378">Hydrolase</keyword>
<evidence type="ECO:0000256" key="6">
    <source>
        <dbReference type="ARBA" id="ARBA00022723"/>
    </source>
</evidence>
<dbReference type="CDD" id="cd01087">
    <property type="entry name" value="Prolidase"/>
    <property type="match status" value="1"/>
</dbReference>
<accession>A0A1N6EPE4</accession>
<dbReference type="Pfam" id="PF00557">
    <property type="entry name" value="Peptidase_M24"/>
    <property type="match status" value="1"/>
</dbReference>
<dbReference type="GO" id="GO:0030145">
    <property type="term" value="F:manganese ion binding"/>
    <property type="evidence" value="ECO:0007669"/>
    <property type="project" value="InterPro"/>
</dbReference>
<evidence type="ECO:0000256" key="1">
    <source>
        <dbReference type="ARBA" id="ARBA00001424"/>
    </source>
</evidence>
<evidence type="ECO:0000256" key="4">
    <source>
        <dbReference type="ARBA" id="ARBA00012574"/>
    </source>
</evidence>
<evidence type="ECO:0000313" key="14">
    <source>
        <dbReference type="EMBL" id="SIN84874.1"/>
    </source>
</evidence>
<dbReference type="InterPro" id="IPR029149">
    <property type="entry name" value="Creatin/AminoP/Spt16_N"/>
</dbReference>
<evidence type="ECO:0000256" key="12">
    <source>
        <dbReference type="ARBA" id="ARBA00081411"/>
    </source>
</evidence>
<comment type="catalytic activity">
    <reaction evidence="1">
        <text>Release of any N-terminal amino acid, including proline, that is linked to proline, even from a dipeptide or tripeptide.</text>
        <dbReference type="EC" id="3.4.11.9"/>
    </reaction>
</comment>
<dbReference type="InterPro" id="IPR000994">
    <property type="entry name" value="Pept_M24"/>
</dbReference>
<dbReference type="FunFam" id="3.90.230.10:FF:000002">
    <property type="entry name" value="Xaa-Pro aminopeptidase 3"/>
    <property type="match status" value="1"/>
</dbReference>
<organism evidence="14 15">
    <name type="scientific">Sulfurivirga caldicuralii</name>
    <dbReference type="NCBI Taxonomy" id="364032"/>
    <lineage>
        <taxon>Bacteria</taxon>
        <taxon>Pseudomonadati</taxon>
        <taxon>Pseudomonadota</taxon>
        <taxon>Gammaproteobacteria</taxon>
        <taxon>Thiotrichales</taxon>
        <taxon>Piscirickettsiaceae</taxon>
        <taxon>Sulfurivirga</taxon>
    </lineage>
</organism>
<dbReference type="SMART" id="SM01011">
    <property type="entry name" value="AMP_N"/>
    <property type="match status" value="1"/>
</dbReference>
<dbReference type="Pfam" id="PF05195">
    <property type="entry name" value="AMP_N"/>
    <property type="match status" value="1"/>
</dbReference>
<protein>
    <recommendedName>
        <fullName evidence="10">Xaa-Pro aminopeptidase</fullName>
        <ecNumber evidence="4">3.4.11.9</ecNumber>
    </recommendedName>
    <alternativeName>
        <fullName evidence="11">Aminopeptidase P II</fullName>
    </alternativeName>
    <alternativeName>
        <fullName evidence="12">X-Pro aminopeptidase</fullName>
    </alternativeName>
</protein>
<dbReference type="AlphaFoldDB" id="A0A1N6EPE4"/>
<dbReference type="EMBL" id="FSRE01000002">
    <property type="protein sequence ID" value="SIN84874.1"/>
    <property type="molecule type" value="Genomic_DNA"/>
</dbReference>
<keyword evidence="6" id="KW-0479">Metal-binding</keyword>
<keyword evidence="9" id="KW-0464">Manganese</keyword>
<feature type="domain" description="Aminopeptidase P N-terminal" evidence="13">
    <location>
        <begin position="1"/>
        <end position="136"/>
    </location>
</feature>
<dbReference type="SUPFAM" id="SSF55920">
    <property type="entry name" value="Creatinase/aminopeptidase"/>
    <property type="match status" value="1"/>
</dbReference>
<dbReference type="Gene3D" id="3.40.350.10">
    <property type="entry name" value="Creatinase/prolidase N-terminal domain"/>
    <property type="match status" value="1"/>
</dbReference>
<dbReference type="InterPro" id="IPR036005">
    <property type="entry name" value="Creatinase/aminopeptidase-like"/>
</dbReference>
<dbReference type="SUPFAM" id="SSF53092">
    <property type="entry name" value="Creatinase/prolidase N-terminal domain"/>
    <property type="match status" value="1"/>
</dbReference>
<comment type="similarity">
    <text evidence="3">Belongs to the peptidase M24B family.</text>
</comment>
<evidence type="ECO:0000313" key="15">
    <source>
        <dbReference type="Proteomes" id="UP000198461"/>
    </source>
</evidence>
<gene>
    <name evidence="14" type="ORF">SAMN05443662_0705</name>
</gene>
<evidence type="ECO:0000256" key="7">
    <source>
        <dbReference type="ARBA" id="ARBA00022801"/>
    </source>
</evidence>
<evidence type="ECO:0000256" key="5">
    <source>
        <dbReference type="ARBA" id="ARBA00022670"/>
    </source>
</evidence>
<dbReference type="RefSeq" id="WP_074201020.1">
    <property type="nucleotide sequence ID" value="NZ_FSRE01000002.1"/>
</dbReference>
<evidence type="ECO:0000256" key="3">
    <source>
        <dbReference type="ARBA" id="ARBA00008766"/>
    </source>
</evidence>
<evidence type="ECO:0000256" key="11">
    <source>
        <dbReference type="ARBA" id="ARBA00075356"/>
    </source>
</evidence>
<dbReference type="Gene3D" id="3.90.230.10">
    <property type="entry name" value="Creatinase/methionine aminopeptidase superfamily"/>
    <property type="match status" value="1"/>
</dbReference>
<sequence length="435" mass="48554">MDITPFKANRARLLEALPPASAALVFSGREQFRNRDVDYPFRVHSDFYYLTGFSEPDSTLLLIHAEDGSTHSVAFVRPRDEKAEIWTGRRLGVERAPDVLGVDAAYSGEEWDAQLVELLKGVQQVHVSFSDSAYWWPVLQPVFAGLKKHIREGVEPPQALQDLDRILHEQRLIKQPWELAHLREAAQISVKGHLAAMQAAPRVQTEREVQRALECAFYEAGGDDLSFNPIVASGANACVLHYTENGAPLDRNALLLVDAGAEKAFYAGDITTTFPASGRFSAEQKALYEVVLAAQHAALAQVRPGIPYDRHHQAAVRVLTEGLVDLGLLQGEVDTLIEEKAYTRFYMHKTGHWLGLDVHDVGAYRLNGAWRPLEENMVLTVEPGLYVAPDDDTVEAHWRGIGIRIEDDVRVIAEGYEILTHGLPRTPEEIEAWMS</sequence>